<evidence type="ECO:0000256" key="7">
    <source>
        <dbReference type="ARBA" id="ARBA00022806"/>
    </source>
</evidence>
<dbReference type="Gene3D" id="3.30.40.10">
    <property type="entry name" value="Zinc/RING finger domain, C3HC4 (zinc finger)"/>
    <property type="match status" value="1"/>
</dbReference>
<dbReference type="GO" id="GO:0005634">
    <property type="term" value="C:nucleus"/>
    <property type="evidence" value="ECO:0007669"/>
    <property type="project" value="UniProtKB-SubCell"/>
</dbReference>
<evidence type="ECO:0000256" key="3">
    <source>
        <dbReference type="ARBA" id="ARBA00022723"/>
    </source>
</evidence>
<dbReference type="InterPro" id="IPR049730">
    <property type="entry name" value="SNF2/RAD54-like_C"/>
</dbReference>
<feature type="compositionally biased region" description="Low complexity" evidence="11">
    <location>
        <begin position="405"/>
        <end position="427"/>
    </location>
</feature>
<dbReference type="GO" id="GO:0004386">
    <property type="term" value="F:helicase activity"/>
    <property type="evidence" value="ECO:0007669"/>
    <property type="project" value="UniProtKB-KW"/>
</dbReference>
<comment type="subcellular location">
    <subcellularLocation>
        <location evidence="1">Nucleus</location>
    </subcellularLocation>
</comment>
<evidence type="ECO:0000313" key="15">
    <source>
        <dbReference type="EMBL" id="TVY42573.1"/>
    </source>
</evidence>
<evidence type="ECO:0000256" key="8">
    <source>
        <dbReference type="ARBA" id="ARBA00022833"/>
    </source>
</evidence>
<evidence type="ECO:0000256" key="2">
    <source>
        <dbReference type="ARBA" id="ARBA00007025"/>
    </source>
</evidence>
<dbReference type="InterPro" id="IPR001650">
    <property type="entry name" value="Helicase_C-like"/>
</dbReference>
<dbReference type="InterPro" id="IPR002464">
    <property type="entry name" value="DNA/RNA_helicase_DEAH_CS"/>
</dbReference>
<evidence type="ECO:0000256" key="10">
    <source>
        <dbReference type="PROSITE-ProRule" id="PRU00175"/>
    </source>
</evidence>
<dbReference type="GO" id="GO:0006289">
    <property type="term" value="P:nucleotide-excision repair"/>
    <property type="evidence" value="ECO:0007669"/>
    <property type="project" value="TreeGrafter"/>
</dbReference>
<comment type="caution">
    <text evidence="15">The sequence shown here is derived from an EMBL/GenBank/DDBJ whole genome shotgun (WGS) entry which is preliminary data.</text>
</comment>
<organism evidence="15 16">
    <name type="scientific">Lachnellula occidentalis</name>
    <dbReference type="NCBI Taxonomy" id="215460"/>
    <lineage>
        <taxon>Eukaryota</taxon>
        <taxon>Fungi</taxon>
        <taxon>Dikarya</taxon>
        <taxon>Ascomycota</taxon>
        <taxon>Pezizomycotina</taxon>
        <taxon>Leotiomycetes</taxon>
        <taxon>Helotiales</taxon>
        <taxon>Lachnaceae</taxon>
        <taxon>Lachnellula</taxon>
    </lineage>
</organism>
<evidence type="ECO:0000313" key="16">
    <source>
        <dbReference type="Proteomes" id="UP000443090"/>
    </source>
</evidence>
<feature type="compositionally biased region" description="Low complexity" evidence="11">
    <location>
        <begin position="16"/>
        <end position="31"/>
    </location>
</feature>
<dbReference type="GO" id="GO:0005524">
    <property type="term" value="F:ATP binding"/>
    <property type="evidence" value="ECO:0007669"/>
    <property type="project" value="UniProtKB-KW"/>
</dbReference>
<evidence type="ECO:0000256" key="1">
    <source>
        <dbReference type="ARBA" id="ARBA00004123"/>
    </source>
</evidence>
<dbReference type="InterPro" id="IPR038718">
    <property type="entry name" value="SNF2-like_sf"/>
</dbReference>
<dbReference type="Pfam" id="PF00271">
    <property type="entry name" value="Helicase_C"/>
    <property type="match status" value="1"/>
</dbReference>
<comment type="similarity">
    <text evidence="2">Belongs to the SNF2/RAD54 helicase family.</text>
</comment>
<feature type="compositionally biased region" description="Polar residues" evidence="11">
    <location>
        <begin position="66"/>
        <end position="75"/>
    </location>
</feature>
<dbReference type="Proteomes" id="UP000443090">
    <property type="component" value="Unassembled WGS sequence"/>
</dbReference>
<dbReference type="SUPFAM" id="SSF52540">
    <property type="entry name" value="P-loop containing nucleoside triphosphate hydrolases"/>
    <property type="match status" value="2"/>
</dbReference>
<dbReference type="Gene3D" id="3.40.50.10810">
    <property type="entry name" value="Tandem AAA-ATPase domain"/>
    <property type="match status" value="1"/>
</dbReference>
<dbReference type="InterPro" id="IPR000330">
    <property type="entry name" value="SNF2_N"/>
</dbReference>
<evidence type="ECO:0000256" key="5">
    <source>
        <dbReference type="ARBA" id="ARBA00022771"/>
    </source>
</evidence>
<feature type="region of interest" description="Disordered" evidence="11">
    <location>
        <begin position="204"/>
        <end position="239"/>
    </location>
</feature>
<dbReference type="InterPro" id="IPR027417">
    <property type="entry name" value="P-loop_NTPase"/>
</dbReference>
<keyword evidence="3" id="KW-0479">Metal-binding</keyword>
<evidence type="ECO:0000259" key="14">
    <source>
        <dbReference type="PROSITE" id="PS51194"/>
    </source>
</evidence>
<dbReference type="SMART" id="SM00184">
    <property type="entry name" value="RING"/>
    <property type="match status" value="1"/>
</dbReference>
<evidence type="ECO:0000259" key="12">
    <source>
        <dbReference type="PROSITE" id="PS50089"/>
    </source>
</evidence>
<evidence type="ECO:0000259" key="13">
    <source>
        <dbReference type="PROSITE" id="PS51192"/>
    </source>
</evidence>
<dbReference type="InterPro" id="IPR050628">
    <property type="entry name" value="SNF2_RAD54_helicase_TF"/>
</dbReference>
<dbReference type="CDD" id="cd18008">
    <property type="entry name" value="DEXDc_SHPRH-like"/>
    <property type="match status" value="1"/>
</dbReference>
<dbReference type="OrthoDB" id="448448at2759"/>
<feature type="region of interest" description="Disordered" evidence="11">
    <location>
        <begin position="405"/>
        <end position="436"/>
    </location>
</feature>
<name>A0A8H8UF29_9HELO</name>
<feature type="compositionally biased region" description="Polar residues" evidence="11">
    <location>
        <begin position="35"/>
        <end position="56"/>
    </location>
</feature>
<dbReference type="InterPro" id="IPR017907">
    <property type="entry name" value="Znf_RING_CS"/>
</dbReference>
<evidence type="ECO:0000256" key="11">
    <source>
        <dbReference type="SAM" id="MobiDB-lite"/>
    </source>
</evidence>
<dbReference type="SMART" id="SM00490">
    <property type="entry name" value="HELICc"/>
    <property type="match status" value="1"/>
</dbReference>
<feature type="domain" description="Helicase ATP-binding" evidence="13">
    <location>
        <begin position="506"/>
        <end position="684"/>
    </location>
</feature>
<evidence type="ECO:0000256" key="4">
    <source>
        <dbReference type="ARBA" id="ARBA00022741"/>
    </source>
</evidence>
<proteinExistence type="inferred from homology"/>
<keyword evidence="16" id="KW-1185">Reference proteome</keyword>
<accession>A0A8H8UF29</accession>
<dbReference type="PROSITE" id="PS50089">
    <property type="entry name" value="ZF_RING_2"/>
    <property type="match status" value="1"/>
</dbReference>
<keyword evidence="8" id="KW-0862">Zinc</keyword>
<feature type="domain" description="RING-type" evidence="12">
    <location>
        <begin position="847"/>
        <end position="887"/>
    </location>
</feature>
<evidence type="ECO:0000256" key="6">
    <source>
        <dbReference type="ARBA" id="ARBA00022801"/>
    </source>
</evidence>
<dbReference type="Gene3D" id="3.40.50.300">
    <property type="entry name" value="P-loop containing nucleotide triphosphate hydrolases"/>
    <property type="match status" value="1"/>
</dbReference>
<feature type="region of interest" description="Disordered" evidence="11">
    <location>
        <begin position="327"/>
        <end position="379"/>
    </location>
</feature>
<feature type="compositionally biased region" description="Low complexity" evidence="11">
    <location>
        <begin position="370"/>
        <end position="379"/>
    </location>
</feature>
<dbReference type="EMBL" id="QGMI01000321">
    <property type="protein sequence ID" value="TVY42573.1"/>
    <property type="molecule type" value="Genomic_DNA"/>
</dbReference>
<evidence type="ECO:0000256" key="9">
    <source>
        <dbReference type="ARBA" id="ARBA00022840"/>
    </source>
</evidence>
<dbReference type="AlphaFoldDB" id="A0A8H8UF29"/>
<sequence>MTPTGRPRGRPRKIDSLSSTVTASRASSSRRSTGKLANNSSTTSQKRKSSAPSTVNDEGDDDDEISSSYFPSPSKINEYVGAKVTKRVPLAKARDSLSSVSTINDYNESSGYSTPLTSGVATPASVTKPTTSTARRGRGRPKATTSHTAPPAVNMVARAAALRNSQFSLNPNKRKRIADSEEEEDADEDNTADAQLARVLQEQEDAKANSMSAMDIGGPATRRTPRKTQKRMSKSNYGFETSDDEDVRVIHKSPGLAKWPKIELSAKGNNGVKFIGNGKGKAKIIQDSDDSDDFIEIDDSEDSDVPIAMTTPRSRMKHIIQDQSKLFKASSSPRQRLTKMMPPASTRRSYNTHVRSGKQPAMKREDTKASTSSSLTNLTNQFPTTASATASDFDSSDLGSVSLFDSDSDSDGVPVAAAGPSSSIIPRSRPRGSARHRINLAENDTGVTRRSRQERARLEAHHPELQTMWNDLENLPKIGSVKIEQPKNISRELKPFQLEGVAWMKAMEKTDWGGGLLGDEMGMGKTIQAVSLIMSDFPAAQPSLVLIPPVALMQWQQEIAAYTDGTLKTFVYHGTNAHTKGATVDDLKKYHVILMSYNSLESMYRKQEKGFKRKTGLHKEESIIHQIQFHRVILDEAHNIKSRTTGSAKACFALKADHKWCLSGTPLQNRIGEFFSLVRFLDIKPFACYFCKQCPCSTLNWDMNENNRCSGCLHSGMQHVSVFNQELLNPIQKYGNKGPGKEAFRKLRILTDRFMLRRVKRDHSSAMELPAKEIYVDRQFFGEEENDFAGSIMNNGTRKFETYVAQGVLLNNYANIFGLIMQMRQVADHPDLILKRKSEGGQNVLVCCICDETAEEAIRSSCRHEFCRECAKSYLNSSDKPDCPQCHIPLSIDLEQPDIEQDEQMVKKSSIINRIKMENWTSSSKIEALVHDIWQLRSKTRTTKSIIFSQFTTMLQLVEWRLRRAGITTVMLDGSMTPAQRQGSINHFMTDVNVECFLVSLKAGGVALNLTEASHVFIVDPWWNPAAEWQSADRCHRIGQARPCSITRLCIEDSVESRMVMLQEKKANMINSTINSDESAMESLTPEDMQFLFRGN</sequence>
<gene>
    <name evidence="15" type="primary">RAD16</name>
    <name evidence="15" type="ORF">LOCC1_G006994</name>
</gene>
<feature type="compositionally biased region" description="Polar residues" evidence="11">
    <location>
        <begin position="96"/>
        <end position="134"/>
    </location>
</feature>
<dbReference type="SUPFAM" id="SSF57850">
    <property type="entry name" value="RING/U-box"/>
    <property type="match status" value="1"/>
</dbReference>
<reference evidence="15 16" key="1">
    <citation type="submission" date="2018-05" db="EMBL/GenBank/DDBJ databases">
        <title>Genome sequencing and assembly of the regulated plant pathogen Lachnellula willkommii and related sister species for the development of diagnostic species identification markers.</title>
        <authorList>
            <person name="Giroux E."/>
            <person name="Bilodeau G."/>
        </authorList>
    </citation>
    <scope>NUCLEOTIDE SEQUENCE [LARGE SCALE GENOMIC DNA]</scope>
    <source>
        <strain evidence="15 16">CBS 160.35</strain>
    </source>
</reference>
<dbReference type="PROSITE" id="PS00690">
    <property type="entry name" value="DEAH_ATP_HELICASE"/>
    <property type="match status" value="1"/>
</dbReference>
<dbReference type="CDD" id="cd18793">
    <property type="entry name" value="SF2_C_SNF"/>
    <property type="match status" value="1"/>
</dbReference>
<dbReference type="Pfam" id="PF00176">
    <property type="entry name" value="SNF2-rel_dom"/>
    <property type="match status" value="1"/>
</dbReference>
<dbReference type="PANTHER" id="PTHR45626:SF12">
    <property type="entry name" value="DNA REPAIR PROTEIN RAD16"/>
    <property type="match status" value="1"/>
</dbReference>
<feature type="region of interest" description="Disordered" evidence="11">
    <location>
        <begin position="163"/>
        <end position="191"/>
    </location>
</feature>
<protein>
    <submittedName>
        <fullName evidence="15">DNA repair protein</fullName>
    </submittedName>
</protein>
<feature type="region of interest" description="Disordered" evidence="11">
    <location>
        <begin position="1"/>
        <end position="148"/>
    </location>
</feature>
<dbReference type="Pfam" id="PF00097">
    <property type="entry name" value="zf-C3HC4"/>
    <property type="match status" value="1"/>
</dbReference>
<feature type="compositionally biased region" description="Acidic residues" evidence="11">
    <location>
        <begin position="180"/>
        <end position="191"/>
    </location>
</feature>
<keyword evidence="5 10" id="KW-0863">Zinc-finger</keyword>
<feature type="domain" description="Helicase C-terminal" evidence="14">
    <location>
        <begin position="932"/>
        <end position="1085"/>
    </location>
</feature>
<keyword evidence="6" id="KW-0378">Hydrolase</keyword>
<dbReference type="SMART" id="SM00487">
    <property type="entry name" value="DEXDc"/>
    <property type="match status" value="1"/>
</dbReference>
<dbReference type="GO" id="GO:0016787">
    <property type="term" value="F:hydrolase activity"/>
    <property type="evidence" value="ECO:0007669"/>
    <property type="project" value="UniProtKB-KW"/>
</dbReference>
<keyword evidence="7" id="KW-0347">Helicase</keyword>
<dbReference type="InterPro" id="IPR001841">
    <property type="entry name" value="Znf_RING"/>
</dbReference>
<dbReference type="InterPro" id="IPR013083">
    <property type="entry name" value="Znf_RING/FYVE/PHD"/>
</dbReference>
<feature type="compositionally biased region" description="Basic residues" evidence="11">
    <location>
        <begin position="223"/>
        <end position="233"/>
    </location>
</feature>
<keyword evidence="9" id="KW-0067">ATP-binding</keyword>
<dbReference type="PROSITE" id="PS51194">
    <property type="entry name" value="HELICASE_CTER"/>
    <property type="match status" value="1"/>
</dbReference>
<keyword evidence="4" id="KW-0547">Nucleotide-binding</keyword>
<dbReference type="PROSITE" id="PS51192">
    <property type="entry name" value="HELICASE_ATP_BIND_1"/>
    <property type="match status" value="1"/>
</dbReference>
<dbReference type="PROSITE" id="PS00518">
    <property type="entry name" value="ZF_RING_1"/>
    <property type="match status" value="1"/>
</dbReference>
<dbReference type="GO" id="GO:0008270">
    <property type="term" value="F:zinc ion binding"/>
    <property type="evidence" value="ECO:0007669"/>
    <property type="project" value="UniProtKB-KW"/>
</dbReference>
<dbReference type="GO" id="GO:0008094">
    <property type="term" value="F:ATP-dependent activity, acting on DNA"/>
    <property type="evidence" value="ECO:0007669"/>
    <property type="project" value="TreeGrafter"/>
</dbReference>
<dbReference type="InterPro" id="IPR018957">
    <property type="entry name" value="Znf_C3HC4_RING-type"/>
</dbReference>
<dbReference type="PANTHER" id="PTHR45626">
    <property type="entry name" value="TRANSCRIPTION TERMINATION FACTOR 2-RELATED"/>
    <property type="match status" value="1"/>
</dbReference>
<dbReference type="InterPro" id="IPR014001">
    <property type="entry name" value="Helicase_ATP-bd"/>
</dbReference>
<dbReference type="CDD" id="cd16567">
    <property type="entry name" value="RING-HC_RAD16-like"/>
    <property type="match status" value="1"/>
</dbReference>